<dbReference type="VEuPathDB" id="FungiDB:H257_10655"/>
<reference evidence="2" key="1">
    <citation type="submission" date="2013-12" db="EMBL/GenBank/DDBJ databases">
        <title>The Genome Sequence of Aphanomyces astaci APO3.</title>
        <authorList>
            <consortium name="The Broad Institute Genomics Platform"/>
            <person name="Russ C."/>
            <person name="Tyler B."/>
            <person name="van West P."/>
            <person name="Dieguez-Uribeondo J."/>
            <person name="Young S.K."/>
            <person name="Zeng Q."/>
            <person name="Gargeya S."/>
            <person name="Fitzgerald M."/>
            <person name="Abouelleil A."/>
            <person name="Alvarado L."/>
            <person name="Chapman S.B."/>
            <person name="Gainer-Dewar J."/>
            <person name="Goldberg J."/>
            <person name="Griggs A."/>
            <person name="Gujja S."/>
            <person name="Hansen M."/>
            <person name="Howarth C."/>
            <person name="Imamovic A."/>
            <person name="Ireland A."/>
            <person name="Larimer J."/>
            <person name="McCowan C."/>
            <person name="Murphy C."/>
            <person name="Pearson M."/>
            <person name="Poon T.W."/>
            <person name="Priest M."/>
            <person name="Roberts A."/>
            <person name="Saif S."/>
            <person name="Shea T."/>
            <person name="Sykes S."/>
            <person name="Wortman J."/>
            <person name="Nusbaum C."/>
            <person name="Birren B."/>
        </authorList>
    </citation>
    <scope>NUCLEOTIDE SEQUENCE [LARGE SCALE GENOMIC DNA]</scope>
    <source>
        <strain evidence="2">APO3</strain>
    </source>
</reference>
<dbReference type="AlphaFoldDB" id="W4G5X3"/>
<dbReference type="RefSeq" id="XP_009835559.1">
    <property type="nucleotide sequence ID" value="XM_009837257.1"/>
</dbReference>
<dbReference type="InterPro" id="IPR036928">
    <property type="entry name" value="AS_sf"/>
</dbReference>
<evidence type="ECO:0000313" key="2">
    <source>
        <dbReference type="EMBL" id="ETV75055.1"/>
    </source>
</evidence>
<gene>
    <name evidence="2" type="ORF">H257_10655</name>
</gene>
<dbReference type="OrthoDB" id="566138at2759"/>
<name>W4G5X3_APHAT</name>
<dbReference type="GeneID" id="20812651"/>
<dbReference type="Gene3D" id="3.90.1300.10">
    <property type="entry name" value="Amidase signature (AS) domain"/>
    <property type="match status" value="1"/>
</dbReference>
<dbReference type="PANTHER" id="PTHR42678:SF34">
    <property type="entry name" value="OS04G0183300 PROTEIN"/>
    <property type="match status" value="1"/>
</dbReference>
<organism evidence="2">
    <name type="scientific">Aphanomyces astaci</name>
    <name type="common">Crayfish plague agent</name>
    <dbReference type="NCBI Taxonomy" id="112090"/>
    <lineage>
        <taxon>Eukaryota</taxon>
        <taxon>Sar</taxon>
        <taxon>Stramenopiles</taxon>
        <taxon>Oomycota</taxon>
        <taxon>Saprolegniomycetes</taxon>
        <taxon>Saprolegniales</taxon>
        <taxon>Verrucalvaceae</taxon>
        <taxon>Aphanomyces</taxon>
    </lineage>
</organism>
<dbReference type="STRING" id="112090.W4G5X3"/>
<evidence type="ECO:0000256" key="1">
    <source>
        <dbReference type="SAM" id="SignalP"/>
    </source>
</evidence>
<accession>W4G5X3</accession>
<protein>
    <recommendedName>
        <fullName evidence="3">Amidase domain-containing protein</fullName>
    </recommendedName>
</protein>
<feature type="chain" id="PRO_5004840717" description="Amidase domain-containing protein" evidence="1">
    <location>
        <begin position="29"/>
        <end position="168"/>
    </location>
</feature>
<proteinExistence type="predicted"/>
<dbReference type="EMBL" id="KI913142">
    <property type="protein sequence ID" value="ETV75055.1"/>
    <property type="molecule type" value="Genomic_DNA"/>
</dbReference>
<dbReference type="SUPFAM" id="SSF75304">
    <property type="entry name" value="Amidase signature (AS) enzymes"/>
    <property type="match status" value="1"/>
</dbReference>
<sequence length="168" mass="18570">MPPPSRSPNAKYESLILCFGLFVQFVALTTEFKVDVEAYLSTLTWKEGVTPMKTLQDITDYNAAHPNTELNVLDQSLLLLSLNGPNQSSSVYLDALAVCQDLAGRNSPGYPSIAGWPILSIPLGYNHSVPFGVSFVTPKYHEEKLLQYGYVFEQATKARVAPQFLPDN</sequence>
<feature type="signal peptide" evidence="1">
    <location>
        <begin position="1"/>
        <end position="28"/>
    </location>
</feature>
<keyword evidence="1" id="KW-0732">Signal</keyword>
<evidence type="ECO:0008006" key="3">
    <source>
        <dbReference type="Google" id="ProtNLM"/>
    </source>
</evidence>
<dbReference type="PANTHER" id="PTHR42678">
    <property type="entry name" value="AMIDASE"/>
    <property type="match status" value="1"/>
</dbReference>